<evidence type="ECO:0000256" key="1">
    <source>
        <dbReference type="ARBA" id="ARBA00022729"/>
    </source>
</evidence>
<feature type="chain" id="PRO_5025525930" description="Yeast cell wall synthesis Kre9/Knh1-like N-terminal domain-containing protein" evidence="2">
    <location>
        <begin position="24"/>
        <end position="220"/>
    </location>
</feature>
<reference evidence="4" key="1">
    <citation type="journal article" date="2019" name="Environ. Microbiol.">
        <title>Fungal ecological strategies reflected in gene transcription - a case study of two litter decomposers.</title>
        <authorList>
            <person name="Barbi F."/>
            <person name="Kohler A."/>
            <person name="Barry K."/>
            <person name="Baskaran P."/>
            <person name="Daum C."/>
            <person name="Fauchery L."/>
            <person name="Ihrmark K."/>
            <person name="Kuo A."/>
            <person name="LaButti K."/>
            <person name="Lipzen A."/>
            <person name="Morin E."/>
            <person name="Grigoriev I.V."/>
            <person name="Henrissat B."/>
            <person name="Lindahl B."/>
            <person name="Martin F."/>
        </authorList>
    </citation>
    <scope>NUCLEOTIDE SEQUENCE</scope>
    <source>
        <strain evidence="4">JB14</strain>
    </source>
</reference>
<feature type="domain" description="Yeast cell wall synthesis Kre9/Knh1-like N-terminal" evidence="3">
    <location>
        <begin position="133"/>
        <end position="217"/>
    </location>
</feature>
<gene>
    <name evidence="4" type="ORF">BT96DRAFT_916701</name>
</gene>
<dbReference type="InterPro" id="IPR018466">
    <property type="entry name" value="Kre9/Knh1-like_N"/>
</dbReference>
<proteinExistence type="predicted"/>
<keyword evidence="5" id="KW-1185">Reference proteome</keyword>
<dbReference type="Proteomes" id="UP000799118">
    <property type="component" value="Unassembled WGS sequence"/>
</dbReference>
<sequence length="220" mass="22915">MVSTLSMCTVLLSAVAYLQMATGFAINTPTGNIVAGQQLEVTWTFDSSDPVEGFGFVLALLSTTDQNNNGIEINYGFEDGAGTSTVVTIPSDLPTGQYVFDGLDSGNLGLSFAQTAPFTISGPTLTLDTPSGTIVAGQELLVTWEATNGFVADPFELFLIGGNPEVSEFLGTFATNVQTSAEVTIPSDTPAGEYTLQAINPNNNAQDLFAVTATFTITAA</sequence>
<name>A0A6A4I589_9AGAR</name>
<evidence type="ECO:0000259" key="3">
    <source>
        <dbReference type="Pfam" id="PF10342"/>
    </source>
</evidence>
<protein>
    <recommendedName>
        <fullName evidence="3">Yeast cell wall synthesis Kre9/Knh1-like N-terminal domain-containing protein</fullName>
    </recommendedName>
</protein>
<evidence type="ECO:0000313" key="5">
    <source>
        <dbReference type="Proteomes" id="UP000799118"/>
    </source>
</evidence>
<feature type="signal peptide" evidence="2">
    <location>
        <begin position="1"/>
        <end position="23"/>
    </location>
</feature>
<accession>A0A6A4I589</accession>
<dbReference type="EMBL" id="ML769415">
    <property type="protein sequence ID" value="KAE9404598.1"/>
    <property type="molecule type" value="Genomic_DNA"/>
</dbReference>
<evidence type="ECO:0000313" key="4">
    <source>
        <dbReference type="EMBL" id="KAE9404598.1"/>
    </source>
</evidence>
<organism evidence="4 5">
    <name type="scientific">Gymnopus androsaceus JB14</name>
    <dbReference type="NCBI Taxonomy" id="1447944"/>
    <lineage>
        <taxon>Eukaryota</taxon>
        <taxon>Fungi</taxon>
        <taxon>Dikarya</taxon>
        <taxon>Basidiomycota</taxon>
        <taxon>Agaricomycotina</taxon>
        <taxon>Agaricomycetes</taxon>
        <taxon>Agaricomycetidae</taxon>
        <taxon>Agaricales</taxon>
        <taxon>Marasmiineae</taxon>
        <taxon>Omphalotaceae</taxon>
        <taxon>Gymnopus</taxon>
    </lineage>
</organism>
<keyword evidence="1 2" id="KW-0732">Signal</keyword>
<dbReference type="AlphaFoldDB" id="A0A6A4I589"/>
<dbReference type="Pfam" id="PF10342">
    <property type="entry name" value="Kre9_KNH"/>
    <property type="match status" value="1"/>
</dbReference>
<evidence type="ECO:0000256" key="2">
    <source>
        <dbReference type="SAM" id="SignalP"/>
    </source>
</evidence>